<dbReference type="AlphaFoldDB" id="A0A225W224"/>
<comment type="caution">
    <text evidence="1">The sequence shown here is derived from an EMBL/GenBank/DDBJ whole genome shotgun (WGS) entry which is preliminary data.</text>
</comment>
<organism evidence="1 2">
    <name type="scientific">Phytophthora megakarya</name>
    <dbReference type="NCBI Taxonomy" id="4795"/>
    <lineage>
        <taxon>Eukaryota</taxon>
        <taxon>Sar</taxon>
        <taxon>Stramenopiles</taxon>
        <taxon>Oomycota</taxon>
        <taxon>Peronosporomycetes</taxon>
        <taxon>Peronosporales</taxon>
        <taxon>Peronosporaceae</taxon>
        <taxon>Phytophthora</taxon>
    </lineage>
</organism>
<dbReference type="OrthoDB" id="126475at2759"/>
<sequence length="104" mass="11181">MVTGDRSAKHASRLKFYSDDSLDVTGELLEPVSSQGISLAVGKLKKHKWNSDLNGFIILVGWKVLQSIEDSYEPIGDLANEIRVLVDNYVAITGSSASTGSGIV</sequence>
<gene>
    <name evidence="1" type="ORF">PHMEG_00015530</name>
</gene>
<protein>
    <submittedName>
        <fullName evidence="1">Uncharacterized protein</fullName>
    </submittedName>
</protein>
<reference evidence="2" key="1">
    <citation type="submission" date="2017-03" db="EMBL/GenBank/DDBJ databases">
        <title>Phytopthora megakarya and P. palmivora, two closely related causual agents of cacao black pod achieved similar genome size and gene model numbers by different mechanisms.</title>
        <authorList>
            <person name="Ali S."/>
            <person name="Shao J."/>
            <person name="Larry D.J."/>
            <person name="Kronmiller B."/>
            <person name="Shen D."/>
            <person name="Strem M.D."/>
            <person name="Melnick R.L."/>
            <person name="Guiltinan M.J."/>
            <person name="Tyler B.M."/>
            <person name="Meinhardt L.W."/>
            <person name="Bailey B.A."/>
        </authorList>
    </citation>
    <scope>NUCLEOTIDE SEQUENCE [LARGE SCALE GENOMIC DNA]</scope>
    <source>
        <strain evidence="2">zdho120</strain>
    </source>
</reference>
<evidence type="ECO:0000313" key="2">
    <source>
        <dbReference type="Proteomes" id="UP000198211"/>
    </source>
</evidence>
<name>A0A225W224_9STRA</name>
<evidence type="ECO:0000313" key="1">
    <source>
        <dbReference type="EMBL" id="OWZ11444.1"/>
    </source>
</evidence>
<accession>A0A225W224</accession>
<keyword evidence="2" id="KW-1185">Reference proteome</keyword>
<proteinExistence type="predicted"/>
<dbReference type="Proteomes" id="UP000198211">
    <property type="component" value="Unassembled WGS sequence"/>
</dbReference>
<dbReference type="EMBL" id="NBNE01002123">
    <property type="protein sequence ID" value="OWZ11444.1"/>
    <property type="molecule type" value="Genomic_DNA"/>
</dbReference>